<name>A0A183CHW6_GLOPA</name>
<protein>
    <submittedName>
        <fullName evidence="3">FACT complex subunit SSRP1</fullName>
    </submittedName>
</protein>
<evidence type="ECO:0000313" key="2">
    <source>
        <dbReference type="Proteomes" id="UP000050741"/>
    </source>
</evidence>
<feature type="region of interest" description="Disordered" evidence="1">
    <location>
        <begin position="1"/>
        <end position="106"/>
    </location>
</feature>
<proteinExistence type="predicted"/>
<reference evidence="2" key="1">
    <citation type="submission" date="2014-05" db="EMBL/GenBank/DDBJ databases">
        <title>The genome and life-stage specific transcriptomes of Globodera pallida elucidate key aspects of plant parasitism by a cyst nematode.</title>
        <authorList>
            <person name="Cotton J.A."/>
            <person name="Lilley C.J."/>
            <person name="Jones L.M."/>
            <person name="Kikuchi T."/>
            <person name="Reid A.J."/>
            <person name="Thorpe P."/>
            <person name="Tsai I.J."/>
            <person name="Beasley H."/>
            <person name="Blok V."/>
            <person name="Cock P.J.A."/>
            <person name="Van den Akker S.E."/>
            <person name="Holroyd N."/>
            <person name="Hunt M."/>
            <person name="Mantelin S."/>
            <person name="Naghra H."/>
            <person name="Pain A."/>
            <person name="Palomares-Rius J.E."/>
            <person name="Zarowiecki M."/>
            <person name="Berriman M."/>
            <person name="Jones J.T."/>
            <person name="Urwin P.E."/>
        </authorList>
    </citation>
    <scope>NUCLEOTIDE SEQUENCE [LARGE SCALE GENOMIC DNA]</scope>
    <source>
        <strain evidence="2">Lindley</strain>
    </source>
</reference>
<dbReference type="AlphaFoldDB" id="A0A183CHW6"/>
<dbReference type="WBParaSite" id="GPLIN_001247200">
    <property type="protein sequence ID" value="GPLIN_001247200"/>
    <property type="gene ID" value="GPLIN_001247200"/>
</dbReference>
<sequence length="106" mass="11880">QLGDWNWGEENEENASEEKDGGEKHSNEYDDDAEAEADWGWEREGGGGASQDDQKGNKGDQKSEESSCNEKREQIKPGDIERKPASTSESNKSIFDNLVDWAWGDK</sequence>
<feature type="compositionally biased region" description="Basic and acidic residues" evidence="1">
    <location>
        <begin position="16"/>
        <end position="28"/>
    </location>
</feature>
<reference evidence="3" key="2">
    <citation type="submission" date="2016-06" db="UniProtKB">
        <authorList>
            <consortium name="WormBaseParasite"/>
        </authorList>
    </citation>
    <scope>IDENTIFICATION</scope>
</reference>
<dbReference type="Proteomes" id="UP000050741">
    <property type="component" value="Unassembled WGS sequence"/>
</dbReference>
<evidence type="ECO:0000313" key="3">
    <source>
        <dbReference type="WBParaSite" id="GPLIN_001247200"/>
    </source>
</evidence>
<feature type="compositionally biased region" description="Acidic residues" evidence="1">
    <location>
        <begin position="29"/>
        <end position="39"/>
    </location>
</feature>
<feature type="compositionally biased region" description="Basic and acidic residues" evidence="1">
    <location>
        <begin position="52"/>
        <end position="84"/>
    </location>
</feature>
<organism evidence="2 3">
    <name type="scientific">Globodera pallida</name>
    <name type="common">Potato cyst nematode worm</name>
    <name type="synonym">Heterodera pallida</name>
    <dbReference type="NCBI Taxonomy" id="36090"/>
    <lineage>
        <taxon>Eukaryota</taxon>
        <taxon>Metazoa</taxon>
        <taxon>Ecdysozoa</taxon>
        <taxon>Nematoda</taxon>
        <taxon>Chromadorea</taxon>
        <taxon>Rhabditida</taxon>
        <taxon>Tylenchina</taxon>
        <taxon>Tylenchomorpha</taxon>
        <taxon>Tylenchoidea</taxon>
        <taxon>Heteroderidae</taxon>
        <taxon>Heteroderinae</taxon>
        <taxon>Globodera</taxon>
    </lineage>
</organism>
<evidence type="ECO:0000256" key="1">
    <source>
        <dbReference type="SAM" id="MobiDB-lite"/>
    </source>
</evidence>
<feature type="compositionally biased region" description="Polar residues" evidence="1">
    <location>
        <begin position="85"/>
        <end position="94"/>
    </location>
</feature>
<accession>A0A183CHW6</accession>
<keyword evidence="2" id="KW-1185">Reference proteome</keyword>